<comment type="caution">
    <text evidence="8">The sequence shown here is derived from an EMBL/GenBank/DDBJ whole genome shotgun (WGS) entry which is preliminary data.</text>
</comment>
<protein>
    <submittedName>
        <fullName evidence="8">ABC transporter permease</fullName>
    </submittedName>
</protein>
<accession>A0A7I9VLU4</accession>
<keyword evidence="9" id="KW-1185">Reference proteome</keyword>
<keyword evidence="3" id="KW-0813">Transport</keyword>
<dbReference type="PANTHER" id="PTHR30188">
    <property type="entry name" value="ABC TRANSPORTER PERMEASE PROTEIN-RELATED"/>
    <property type="match status" value="1"/>
</dbReference>
<keyword evidence="5 7" id="KW-1133">Transmembrane helix</keyword>
<dbReference type="EMBL" id="BJTG01000004">
    <property type="protein sequence ID" value="GEJ57382.1"/>
    <property type="molecule type" value="Genomic_DNA"/>
</dbReference>
<dbReference type="Pfam" id="PF02405">
    <property type="entry name" value="MlaE"/>
    <property type="match status" value="1"/>
</dbReference>
<name>A0A7I9VLU4_9BACT</name>
<keyword evidence="4 7" id="KW-0812">Transmembrane</keyword>
<evidence type="ECO:0000313" key="9">
    <source>
        <dbReference type="Proteomes" id="UP000503640"/>
    </source>
</evidence>
<dbReference type="GO" id="GO:0043190">
    <property type="term" value="C:ATP-binding cassette (ABC) transporter complex"/>
    <property type="evidence" value="ECO:0007669"/>
    <property type="project" value="InterPro"/>
</dbReference>
<evidence type="ECO:0000256" key="6">
    <source>
        <dbReference type="ARBA" id="ARBA00023136"/>
    </source>
</evidence>
<evidence type="ECO:0000256" key="1">
    <source>
        <dbReference type="ARBA" id="ARBA00004141"/>
    </source>
</evidence>
<dbReference type="InterPro" id="IPR003453">
    <property type="entry name" value="ABC_MlaE_roteobac"/>
</dbReference>
<evidence type="ECO:0000256" key="3">
    <source>
        <dbReference type="ARBA" id="ARBA00022448"/>
    </source>
</evidence>
<organism evidence="8 9">
    <name type="scientific">Anaeromyxobacter diazotrophicus</name>
    <dbReference type="NCBI Taxonomy" id="2590199"/>
    <lineage>
        <taxon>Bacteria</taxon>
        <taxon>Pseudomonadati</taxon>
        <taxon>Myxococcota</taxon>
        <taxon>Myxococcia</taxon>
        <taxon>Myxococcales</taxon>
        <taxon>Cystobacterineae</taxon>
        <taxon>Anaeromyxobacteraceae</taxon>
        <taxon>Anaeromyxobacter</taxon>
    </lineage>
</organism>
<evidence type="ECO:0000256" key="2">
    <source>
        <dbReference type="ARBA" id="ARBA00007556"/>
    </source>
</evidence>
<evidence type="ECO:0000256" key="7">
    <source>
        <dbReference type="RuleBase" id="RU362044"/>
    </source>
</evidence>
<proteinExistence type="inferred from homology"/>
<evidence type="ECO:0000256" key="5">
    <source>
        <dbReference type="ARBA" id="ARBA00022989"/>
    </source>
</evidence>
<evidence type="ECO:0000313" key="8">
    <source>
        <dbReference type="EMBL" id="GEJ57382.1"/>
    </source>
</evidence>
<dbReference type="RefSeq" id="WP_176064838.1">
    <property type="nucleotide sequence ID" value="NZ_BJTG01000004.1"/>
</dbReference>
<dbReference type="GO" id="GO:0005548">
    <property type="term" value="F:phospholipid transporter activity"/>
    <property type="evidence" value="ECO:0007669"/>
    <property type="project" value="TreeGrafter"/>
</dbReference>
<feature type="transmembrane region" description="Helical" evidence="7">
    <location>
        <begin position="139"/>
        <end position="169"/>
    </location>
</feature>
<keyword evidence="6 7" id="KW-0472">Membrane</keyword>
<gene>
    <name evidence="8" type="ORF">AMYX_21230</name>
</gene>
<feature type="transmembrane region" description="Helical" evidence="7">
    <location>
        <begin position="35"/>
        <end position="63"/>
    </location>
</feature>
<dbReference type="InterPro" id="IPR030802">
    <property type="entry name" value="Permease_MalE"/>
</dbReference>
<dbReference type="AlphaFoldDB" id="A0A7I9VLU4"/>
<dbReference type="PANTHER" id="PTHR30188:SF4">
    <property type="entry name" value="PROTEIN TRIGALACTOSYLDIACYLGLYCEROL 1, CHLOROPLASTIC"/>
    <property type="match status" value="1"/>
</dbReference>
<dbReference type="NCBIfam" id="TIGR00056">
    <property type="entry name" value="MlaE family lipid ABC transporter permease subunit"/>
    <property type="match status" value="1"/>
</dbReference>
<comment type="subcellular location">
    <subcellularLocation>
        <location evidence="1">Membrane</location>
        <topology evidence="1">Multi-pass membrane protein</topology>
    </subcellularLocation>
</comment>
<reference evidence="9" key="1">
    <citation type="journal article" date="2020" name="Appl. Environ. Microbiol.">
        <title>Diazotrophic Anaeromyxobacter Isolates from Soils.</title>
        <authorList>
            <person name="Masuda Y."/>
            <person name="Yamanaka H."/>
            <person name="Xu Z.X."/>
            <person name="Shiratori Y."/>
            <person name="Aono T."/>
            <person name="Amachi S."/>
            <person name="Senoo K."/>
            <person name="Itoh H."/>
        </authorList>
    </citation>
    <scope>NUCLEOTIDE SEQUENCE [LARGE SCALE GENOMIC DNA]</scope>
    <source>
        <strain evidence="9">R267</strain>
    </source>
</reference>
<comment type="caution">
    <text evidence="7">Lacks conserved residue(s) required for the propagation of feature annotation.</text>
</comment>
<sequence length="252" mass="26879">MNRLRAWVEDFGRMILFGGETLAWVFRPPFRPELILAQMAAIGVGSVFIVGTTGFFTGMVFALQVTYAMGQFGAEGYVGGSVGLALSRELAPVLTALMVIGRSGSAITTELGTMRVTEQIDAMETMAVNPVQYLAVPRLLAALFMFPALTMLFNSLGYLGGYLMGVFVSNIPPGPFIEHTRTMVETQDITHGLFKAFIFGGVVAVITTYRGYAAEPAAGSRGVGEGTTRAVVMSSIATLVFDYVLTLGSVGK</sequence>
<evidence type="ECO:0000256" key="4">
    <source>
        <dbReference type="ARBA" id="ARBA00022692"/>
    </source>
</evidence>
<dbReference type="Proteomes" id="UP000503640">
    <property type="component" value="Unassembled WGS sequence"/>
</dbReference>
<comment type="similarity">
    <text evidence="2 7">Belongs to the MlaE permease family.</text>
</comment>
<feature type="transmembrane region" description="Helical" evidence="7">
    <location>
        <begin position="189"/>
        <end position="209"/>
    </location>
</feature>
<feature type="transmembrane region" description="Helical" evidence="7">
    <location>
        <begin position="230"/>
        <end position="250"/>
    </location>
</feature>